<dbReference type="CDD" id="cd07890">
    <property type="entry name" value="CYTH-like_AC_IV-like"/>
    <property type="match status" value="1"/>
</dbReference>
<evidence type="ECO:0000313" key="3">
    <source>
        <dbReference type="Proteomes" id="UP000031366"/>
    </source>
</evidence>
<dbReference type="RefSeq" id="WP_039633986.1">
    <property type="nucleotide sequence ID" value="NZ_AYSO01000017.1"/>
</dbReference>
<sequence length="184" mass="21569">MKEMETRILDINVEDIRKKMKDINALKVKEESQINNIYDFSDRRLLNAKGYARIRVVDDHLHNKTINYMTTKKLISQEKYKVMEEHEIEILDSIEGANIFKALGLELVESIKKYRESYKYKNTLIEIDINDKSFCPFPYIEIESSNEDEIVDVVELLGYTMKDTTSKTIHEILEDKNKGALKGL</sequence>
<dbReference type="OrthoDB" id="1953701at2"/>
<dbReference type="InterPro" id="IPR023577">
    <property type="entry name" value="CYTH_domain"/>
</dbReference>
<reference evidence="2 3" key="1">
    <citation type="journal article" date="2015" name="Infect. Genet. Evol.">
        <title>Genomic sequences of six botulinum neurotoxin-producing strains representing three clostridial species illustrate the mobility and diversity of botulinum neurotoxin genes.</title>
        <authorList>
            <person name="Smith T.J."/>
            <person name="Hill K.K."/>
            <person name="Xie G."/>
            <person name="Foley B.T."/>
            <person name="Williamson C.H."/>
            <person name="Foster J.T."/>
            <person name="Johnson S.L."/>
            <person name="Chertkov O."/>
            <person name="Teshima H."/>
            <person name="Gibbons H.S."/>
            <person name="Johnsky L.A."/>
            <person name="Karavis M.A."/>
            <person name="Smith L.A."/>
        </authorList>
    </citation>
    <scope>NUCLEOTIDE SEQUENCE [LARGE SCALE GENOMIC DNA]</scope>
    <source>
        <strain evidence="2 3">CDC 2741</strain>
    </source>
</reference>
<name>A0A0C1U404_9CLOT</name>
<dbReference type="InterPro" id="IPR008173">
    <property type="entry name" value="Adenylyl_cyclase_CyaB"/>
</dbReference>
<dbReference type="PROSITE" id="PS51707">
    <property type="entry name" value="CYTH"/>
    <property type="match status" value="1"/>
</dbReference>
<dbReference type="AlphaFoldDB" id="A0A0C1U404"/>
<proteinExistence type="predicted"/>
<dbReference type="PANTHER" id="PTHR21028:SF2">
    <property type="entry name" value="CYTH DOMAIN-CONTAINING PROTEIN"/>
    <property type="match status" value="1"/>
</dbReference>
<organism evidence="2 3">
    <name type="scientific">Clostridium argentinense CDC 2741</name>
    <dbReference type="NCBI Taxonomy" id="1418104"/>
    <lineage>
        <taxon>Bacteria</taxon>
        <taxon>Bacillati</taxon>
        <taxon>Bacillota</taxon>
        <taxon>Clostridia</taxon>
        <taxon>Eubacteriales</taxon>
        <taxon>Clostridiaceae</taxon>
        <taxon>Clostridium</taxon>
    </lineage>
</organism>
<keyword evidence="3" id="KW-1185">Reference proteome</keyword>
<protein>
    <submittedName>
        <fullName evidence="2">CYTH domain protein</fullName>
    </submittedName>
</protein>
<dbReference type="SMART" id="SM01118">
    <property type="entry name" value="CYTH"/>
    <property type="match status" value="1"/>
</dbReference>
<gene>
    <name evidence="2" type="ORF">U732_2007</name>
</gene>
<dbReference type="InterPro" id="IPR033469">
    <property type="entry name" value="CYTH-like_dom_sf"/>
</dbReference>
<dbReference type="Pfam" id="PF01928">
    <property type="entry name" value="CYTH"/>
    <property type="match status" value="1"/>
</dbReference>
<dbReference type="Proteomes" id="UP000031366">
    <property type="component" value="Unassembled WGS sequence"/>
</dbReference>
<evidence type="ECO:0000259" key="1">
    <source>
        <dbReference type="PROSITE" id="PS51707"/>
    </source>
</evidence>
<feature type="domain" description="CYTH" evidence="1">
    <location>
        <begin position="1"/>
        <end position="175"/>
    </location>
</feature>
<dbReference type="EMBL" id="AYSO01000017">
    <property type="protein sequence ID" value="KIE46258.1"/>
    <property type="molecule type" value="Genomic_DNA"/>
</dbReference>
<dbReference type="STRING" id="29341.RSJ17_15485"/>
<comment type="caution">
    <text evidence="2">The sequence shown here is derived from an EMBL/GenBank/DDBJ whole genome shotgun (WGS) entry which is preliminary data.</text>
</comment>
<dbReference type="PANTHER" id="PTHR21028">
    <property type="entry name" value="SI:CH211-156B7.4"/>
    <property type="match status" value="1"/>
</dbReference>
<dbReference type="SUPFAM" id="SSF55154">
    <property type="entry name" value="CYTH-like phosphatases"/>
    <property type="match status" value="1"/>
</dbReference>
<dbReference type="Gene3D" id="2.40.320.10">
    <property type="entry name" value="Hypothetical Protein Pfu-838710-001"/>
    <property type="match status" value="1"/>
</dbReference>
<accession>A0A0C1U404</accession>
<evidence type="ECO:0000313" key="2">
    <source>
        <dbReference type="EMBL" id="KIE46258.1"/>
    </source>
</evidence>